<comment type="caution">
    <text evidence="1">The sequence shown here is derived from an EMBL/GenBank/DDBJ whole genome shotgun (WGS) entry which is preliminary data.</text>
</comment>
<dbReference type="Proteomes" id="UP001207687">
    <property type="component" value="Unassembled WGS sequence"/>
</dbReference>
<gene>
    <name evidence="1" type="ORF">M2256_001659</name>
</gene>
<name>A0AAW5TSW4_9LACT</name>
<dbReference type="AlphaFoldDB" id="A0AAW5TSW4"/>
<reference evidence="1" key="1">
    <citation type="submission" date="2023-08" db="EMBL/GenBank/DDBJ databases">
        <title>Genomic analyses of the natural microbiome of Caenorhabditis elegans.</title>
        <authorList>
            <person name="Samuel B."/>
        </authorList>
    </citation>
    <scope>NUCLEOTIDE SEQUENCE</scope>
    <source>
        <strain evidence="1">BIGb0220</strain>
    </source>
</reference>
<evidence type="ECO:0000313" key="2">
    <source>
        <dbReference type="Proteomes" id="UP001207687"/>
    </source>
</evidence>
<proteinExistence type="predicted"/>
<evidence type="ECO:0000313" key="1">
    <source>
        <dbReference type="EMBL" id="MCW2281201.1"/>
    </source>
</evidence>
<accession>A0AAW5TSW4</accession>
<dbReference type="RefSeq" id="WP_264653900.1">
    <property type="nucleotide sequence ID" value="NZ_JAOQNN010000001.1"/>
</dbReference>
<dbReference type="EMBL" id="JAOQNN010000001">
    <property type="protein sequence ID" value="MCW2281201.1"/>
    <property type="molecule type" value="Genomic_DNA"/>
</dbReference>
<organism evidence="1 2">
    <name type="scientific">Lactococcus lactis</name>
    <dbReference type="NCBI Taxonomy" id="1358"/>
    <lineage>
        <taxon>Bacteria</taxon>
        <taxon>Bacillati</taxon>
        <taxon>Bacillota</taxon>
        <taxon>Bacilli</taxon>
        <taxon>Lactobacillales</taxon>
        <taxon>Streptococcaceae</taxon>
        <taxon>Lactococcus</taxon>
    </lineage>
</organism>
<sequence>MPVYQRPTLKRGEYKNFELGRHSAVIKKVKLAKTTTDKDKFIIIVKGKEGESGLYHLTFDTDFSELNMNYILASIEDNGYDIPKLDFGYNEETASFLEGKSVYIRVALSDWGGEEKPTLTEFLNEEEFEAEE</sequence>
<protein>
    <submittedName>
        <fullName evidence="1">Uncharacterized protein</fullName>
    </submittedName>
</protein>